<dbReference type="EMBL" id="QAOT01000006">
    <property type="protein sequence ID" value="PTR19064.1"/>
    <property type="molecule type" value="Genomic_DNA"/>
</dbReference>
<dbReference type="AlphaFoldDB" id="A0A2T5K9H1"/>
<protein>
    <recommendedName>
        <fullName evidence="3">AlgX/AlgJ SGNH hydrolase-like domain-containing protein</fullName>
    </recommendedName>
</protein>
<dbReference type="Proteomes" id="UP000244060">
    <property type="component" value="Unassembled WGS sequence"/>
</dbReference>
<organism evidence="1 2">
    <name type="scientific">Cereibacter azotoformans</name>
    <dbReference type="NCBI Taxonomy" id="43057"/>
    <lineage>
        <taxon>Bacteria</taxon>
        <taxon>Pseudomonadati</taxon>
        <taxon>Pseudomonadota</taxon>
        <taxon>Alphaproteobacteria</taxon>
        <taxon>Rhodobacterales</taxon>
        <taxon>Paracoccaceae</taxon>
        <taxon>Cereibacter</taxon>
    </lineage>
</organism>
<sequence length="274" mass="30622">MAPSISAWDRYLDKFSALADEVGAKWCYCIAPSKELIKPDLAPFKVSDQNGLVQFLNGSRHRSKFVCPIDELKLSSSVSYWGGDTHWSSVGAAIASRDVLRYFGVPHELEPYANIEMRMQGGDLGNKLMGAYKALYPHLSYKQPYKVKHTAYRKGGNTGQLSIMQSERPDVDGTLLVSGGSSFVYMERFLAPWFKTTYFLHGTGRMDPALMREIKPTHVMLQNNSRFMIVHPDKGEFCDVAKLIDVKKLVGSEPSGLKAYDRAVDKLRSVQAVG</sequence>
<keyword evidence="2" id="KW-1185">Reference proteome</keyword>
<evidence type="ECO:0008006" key="3">
    <source>
        <dbReference type="Google" id="ProtNLM"/>
    </source>
</evidence>
<comment type="caution">
    <text evidence="1">The sequence shown here is derived from an EMBL/GenBank/DDBJ whole genome shotgun (WGS) entry which is preliminary data.</text>
</comment>
<evidence type="ECO:0000313" key="2">
    <source>
        <dbReference type="Proteomes" id="UP000244060"/>
    </source>
</evidence>
<gene>
    <name evidence="1" type="ORF">C8J28_106212</name>
</gene>
<proteinExistence type="predicted"/>
<name>A0A2T5K9H1_9RHOB</name>
<evidence type="ECO:0000313" key="1">
    <source>
        <dbReference type="EMBL" id="PTR19064.1"/>
    </source>
</evidence>
<reference evidence="1 2" key="1">
    <citation type="submission" date="2018-04" db="EMBL/GenBank/DDBJ databases">
        <title>Genomic Encyclopedia of Type Strains, Phase III (KMG-III): the genomes of soil and plant-associated and newly described type strains.</title>
        <authorList>
            <person name="Whitman W."/>
        </authorList>
    </citation>
    <scope>NUCLEOTIDE SEQUENCE [LARGE SCALE GENOMIC DNA]</scope>
    <source>
        <strain evidence="1 2">KA25</strain>
    </source>
</reference>
<accession>A0A2T5K9H1</accession>